<evidence type="ECO:0000256" key="2">
    <source>
        <dbReference type="ARBA" id="ARBA00023004"/>
    </source>
</evidence>
<keyword evidence="2" id="KW-0408">Iron</keyword>
<evidence type="ECO:0000259" key="5">
    <source>
        <dbReference type="Pfam" id="PF12867"/>
    </source>
</evidence>
<gene>
    <name evidence="6" type="ORF">C1704_13570</name>
</gene>
<comment type="caution">
    <text evidence="6">The sequence shown here is derived from an EMBL/GenBank/DDBJ whole genome shotgun (WGS) entry which is preliminary data.</text>
</comment>
<accession>A0A2S5SSD8</accession>
<proteinExistence type="predicted"/>
<evidence type="ECO:0000313" key="6">
    <source>
        <dbReference type="EMBL" id="PPE65652.1"/>
    </source>
</evidence>
<sequence length="400" mass="46081">MLDIDTPLLRQVGRDALSLALIDARNCTLRRFEAYERAGALAVPCLPELNPPLWELGHVAWFQEYWVGRNVERYRGAQADPTRPKLASILPQADAWYDSSRVPHDERWSLALPDAPDTRAYLVDTLEATLDLLSGAPETDEGLYFFRLALFHEDMHAEAFAYMAQTLGLPMPDLPPAEFFAPRDPITVPHCRWTLGSARGEGFVFDNEKWAHEVRLPEFEIDAQPVSWAQFLEFIEDGGYEDRRWWSDDGWAWVQRDARTAPRHVEQVRHGVLARQFGALTQVPLAAPATHVSCHEAEAWCRWAGRRLPFEAEWEAAASLGRRRGFRHGEVWEWTASRFKPFEGFEPDPYRDYSLPWFGTHRVLKGGSRATRGRLKDPKYRNFYLPHRDDIFCGFRSCAL</sequence>
<dbReference type="NCBIfam" id="TIGR04373">
    <property type="entry name" value="egtB_X_signatur"/>
    <property type="match status" value="1"/>
</dbReference>
<dbReference type="SUPFAM" id="SSF56436">
    <property type="entry name" value="C-type lectin-like"/>
    <property type="match status" value="1"/>
</dbReference>
<organism evidence="6 7">
    <name type="scientific">Caldimonas caldifontis</name>
    <dbReference type="NCBI Taxonomy" id="1452508"/>
    <lineage>
        <taxon>Bacteria</taxon>
        <taxon>Pseudomonadati</taxon>
        <taxon>Pseudomonadota</taxon>
        <taxon>Betaproteobacteria</taxon>
        <taxon>Burkholderiales</taxon>
        <taxon>Sphaerotilaceae</taxon>
        <taxon>Caldimonas</taxon>
    </lineage>
</organism>
<dbReference type="InterPro" id="IPR042095">
    <property type="entry name" value="SUMF_sf"/>
</dbReference>
<feature type="domain" description="Sulfatase-modifying factor enzyme-like" evidence="4">
    <location>
        <begin position="186"/>
        <end position="323"/>
    </location>
</feature>
<reference evidence="6 7" key="1">
    <citation type="submission" date="2018-02" db="EMBL/GenBank/DDBJ databases">
        <title>Reclassifiation of [Polyangium] brachysporum DSM 7029 as Guopingzhaonella breviflexa gen. nov., sp. nov., a member of the family Comamonadaceae.</title>
        <authorList>
            <person name="Tang B."/>
        </authorList>
    </citation>
    <scope>NUCLEOTIDE SEQUENCE [LARGE SCALE GENOMIC DNA]</scope>
    <source>
        <strain evidence="6 7">BCRC 80649</strain>
    </source>
</reference>
<dbReference type="OrthoDB" id="9768004at2"/>
<dbReference type="Proteomes" id="UP000238605">
    <property type="component" value="Unassembled WGS sequence"/>
</dbReference>
<keyword evidence="7" id="KW-1185">Reference proteome</keyword>
<evidence type="ECO:0000259" key="4">
    <source>
        <dbReference type="Pfam" id="PF03781"/>
    </source>
</evidence>
<dbReference type="Gene3D" id="3.90.1580.10">
    <property type="entry name" value="paralog of FGE (formylglycine-generating enzyme)"/>
    <property type="match status" value="2"/>
</dbReference>
<dbReference type="InterPro" id="IPR034660">
    <property type="entry name" value="DinB/YfiT-like"/>
</dbReference>
<dbReference type="AlphaFoldDB" id="A0A2S5SSD8"/>
<evidence type="ECO:0000256" key="1">
    <source>
        <dbReference type="ARBA" id="ARBA00023002"/>
    </source>
</evidence>
<evidence type="ECO:0008006" key="8">
    <source>
        <dbReference type="Google" id="ProtNLM"/>
    </source>
</evidence>
<name>A0A2S5SSD8_9BURK</name>
<protein>
    <recommendedName>
        <fullName evidence="8">Ergothioneine biosynthesis protein EgtB</fullName>
    </recommendedName>
</protein>
<feature type="domain" description="DinB-like" evidence="5">
    <location>
        <begin position="22"/>
        <end position="155"/>
    </location>
</feature>
<keyword evidence="1" id="KW-0560">Oxidoreductase</keyword>
<dbReference type="Pfam" id="PF12867">
    <property type="entry name" value="DinB_2"/>
    <property type="match status" value="1"/>
</dbReference>
<feature type="domain" description="Sulfatase-modifying factor enzyme-like" evidence="4">
    <location>
        <begin position="328"/>
        <end position="396"/>
    </location>
</feature>
<dbReference type="NCBIfam" id="NF041186">
    <property type="entry name" value="SenA"/>
    <property type="match status" value="1"/>
</dbReference>
<dbReference type="InterPro" id="IPR016187">
    <property type="entry name" value="CTDL_fold"/>
</dbReference>
<dbReference type="PANTHER" id="PTHR23150:SF36">
    <property type="entry name" value="HERCYNINE OXYGENASE"/>
    <property type="match status" value="1"/>
</dbReference>
<dbReference type="PANTHER" id="PTHR23150">
    <property type="entry name" value="SULFATASE MODIFYING FACTOR 1, 2"/>
    <property type="match status" value="1"/>
</dbReference>
<dbReference type="InterPro" id="IPR051043">
    <property type="entry name" value="Sulfatase_Mod_Factor_Kinase"/>
</dbReference>
<comment type="pathway">
    <text evidence="3">Amino-acid biosynthesis; ergothioneine biosynthesis.</text>
</comment>
<dbReference type="SUPFAM" id="SSF109854">
    <property type="entry name" value="DinB/YfiT-like putative metalloenzymes"/>
    <property type="match status" value="1"/>
</dbReference>
<dbReference type="InterPro" id="IPR024775">
    <property type="entry name" value="DinB-like"/>
</dbReference>
<dbReference type="InterPro" id="IPR005532">
    <property type="entry name" value="SUMF_dom"/>
</dbReference>
<dbReference type="InterPro" id="IPR030809">
    <property type="entry name" value="EgtB_signatur"/>
</dbReference>
<dbReference type="EMBL" id="PSNX01000012">
    <property type="protein sequence ID" value="PPE65652.1"/>
    <property type="molecule type" value="Genomic_DNA"/>
</dbReference>
<dbReference type="Pfam" id="PF03781">
    <property type="entry name" value="FGE-sulfatase"/>
    <property type="match status" value="2"/>
</dbReference>
<evidence type="ECO:0000256" key="3">
    <source>
        <dbReference type="ARBA" id="ARBA00037882"/>
    </source>
</evidence>
<evidence type="ECO:0000313" key="7">
    <source>
        <dbReference type="Proteomes" id="UP000238605"/>
    </source>
</evidence>